<gene>
    <name evidence="1" type="ORF">D5F53_00060</name>
</gene>
<organism evidence="1 2">
    <name type="scientific">Paenibacillus lautus</name>
    <name type="common">Bacillus lautus</name>
    <dbReference type="NCBI Taxonomy" id="1401"/>
    <lineage>
        <taxon>Bacteria</taxon>
        <taxon>Bacillati</taxon>
        <taxon>Bacillota</taxon>
        <taxon>Bacilli</taxon>
        <taxon>Bacillales</taxon>
        <taxon>Paenibacillaceae</taxon>
        <taxon>Paenibacillus</taxon>
    </lineage>
</organism>
<protein>
    <submittedName>
        <fullName evidence="1">Uncharacterized protein</fullName>
    </submittedName>
</protein>
<evidence type="ECO:0000313" key="1">
    <source>
        <dbReference type="EMBL" id="AYB47682.1"/>
    </source>
</evidence>
<dbReference type="AlphaFoldDB" id="A0A385TYS5"/>
<accession>A0A385TYS5</accession>
<sequence length="115" mass="13200">MSAKSEILKREEAKLREIFSKVDPEKAELVDGLIQDAAFLKAENSELRSRMAETGMVEFHPTNPRLQRPVEAAKQYLKNVNSYSVIVKTLNGVLMKDVIEDDDEFDKFLRERQGD</sequence>
<name>A0A385TYS5_PAELA</name>
<reference evidence="1 2" key="1">
    <citation type="submission" date="2018-09" db="EMBL/GenBank/DDBJ databases">
        <title>Genome Sequence of Paenibacillus lautus Strain E7593-69, Azo Dye-Degrading Bacteria, Isolated from Commercial Tattoo Inks.</title>
        <authorList>
            <person name="Nho S.W."/>
            <person name="Kim S.-J."/>
            <person name="Kweon O."/>
            <person name="Cerniglia C.E."/>
        </authorList>
    </citation>
    <scope>NUCLEOTIDE SEQUENCE [LARGE SCALE GENOMIC DNA]</scope>
    <source>
        <strain evidence="1 2">E7593-69</strain>
    </source>
</reference>
<dbReference type="EMBL" id="CP032412">
    <property type="protein sequence ID" value="AYB47682.1"/>
    <property type="molecule type" value="Genomic_DNA"/>
</dbReference>
<keyword evidence="2" id="KW-1185">Reference proteome</keyword>
<dbReference type="KEGG" id="plw:D5F53_00060"/>
<proteinExistence type="predicted"/>
<dbReference type="Proteomes" id="UP000266552">
    <property type="component" value="Chromosome"/>
</dbReference>
<evidence type="ECO:0000313" key="2">
    <source>
        <dbReference type="Proteomes" id="UP000266552"/>
    </source>
</evidence>